<evidence type="ECO:0000313" key="4">
    <source>
        <dbReference type="EMBL" id="QEU77064.1"/>
    </source>
</evidence>
<dbReference type="PRINTS" id="PR00080">
    <property type="entry name" value="SDRFAMILY"/>
</dbReference>
<proteinExistence type="inferred from homology"/>
<dbReference type="KEGG" id="ssub:CP968_00935"/>
<dbReference type="EMBL" id="CP023701">
    <property type="protein sequence ID" value="QEU77064.1"/>
    <property type="molecule type" value="Genomic_DNA"/>
</dbReference>
<comment type="similarity">
    <text evidence="1">Belongs to the short-chain dehydrogenases/reductases (SDR) family.</text>
</comment>
<dbReference type="OrthoDB" id="20590at2"/>
<dbReference type="PRINTS" id="PR00081">
    <property type="entry name" value="GDHRDH"/>
</dbReference>
<reference evidence="3" key="1">
    <citation type="journal article" date="2014" name="Int. J. Syst. Evol. Microbiol.">
        <title>Complete genome sequence of Corynebacterium casei LMG S-19264T (=DSM 44701T), isolated from a smear-ripened cheese.</title>
        <authorList>
            <consortium name="US DOE Joint Genome Institute (JGI-PGF)"/>
            <person name="Walter F."/>
            <person name="Albersmeier A."/>
            <person name="Kalinowski J."/>
            <person name="Ruckert C."/>
        </authorList>
    </citation>
    <scope>NUCLEOTIDE SEQUENCE</scope>
    <source>
        <strain evidence="3">JCM 4834</strain>
    </source>
</reference>
<evidence type="ECO:0000256" key="1">
    <source>
        <dbReference type="ARBA" id="ARBA00006484"/>
    </source>
</evidence>
<dbReference type="PANTHER" id="PTHR48107:SF7">
    <property type="entry name" value="RE15974P"/>
    <property type="match status" value="1"/>
</dbReference>
<evidence type="ECO:0000313" key="3">
    <source>
        <dbReference type="EMBL" id="GGZ86301.1"/>
    </source>
</evidence>
<keyword evidence="2" id="KW-0560">Oxidoreductase</keyword>
<dbReference type="SUPFAM" id="SSF51735">
    <property type="entry name" value="NAD(P)-binding Rossmann-fold domains"/>
    <property type="match status" value="1"/>
</dbReference>
<dbReference type="Pfam" id="PF13561">
    <property type="entry name" value="adh_short_C2"/>
    <property type="match status" value="1"/>
</dbReference>
<organism evidence="4 5">
    <name type="scientific">Streptomyces subrutilus</name>
    <dbReference type="NCBI Taxonomy" id="36818"/>
    <lineage>
        <taxon>Bacteria</taxon>
        <taxon>Bacillati</taxon>
        <taxon>Actinomycetota</taxon>
        <taxon>Actinomycetes</taxon>
        <taxon>Kitasatosporales</taxon>
        <taxon>Streptomycetaceae</taxon>
        <taxon>Streptomyces</taxon>
    </lineage>
</organism>
<evidence type="ECO:0000256" key="2">
    <source>
        <dbReference type="ARBA" id="ARBA00023002"/>
    </source>
</evidence>
<dbReference type="InterPro" id="IPR036291">
    <property type="entry name" value="NAD(P)-bd_dom_sf"/>
</dbReference>
<accession>A0A5P2UHY2</accession>
<evidence type="ECO:0000313" key="5">
    <source>
        <dbReference type="Proteomes" id="UP000326831"/>
    </source>
</evidence>
<dbReference type="CDD" id="cd05233">
    <property type="entry name" value="SDR_c"/>
    <property type="match status" value="1"/>
</dbReference>
<reference evidence="3" key="3">
    <citation type="submission" date="2020-09" db="EMBL/GenBank/DDBJ databases">
        <authorList>
            <person name="Sun Q."/>
            <person name="Ohkuma M."/>
        </authorList>
    </citation>
    <scope>NUCLEOTIDE SEQUENCE</scope>
    <source>
        <strain evidence="3">JCM 4834</strain>
    </source>
</reference>
<dbReference type="Proteomes" id="UP000634660">
    <property type="component" value="Unassembled WGS sequence"/>
</dbReference>
<protein>
    <submittedName>
        <fullName evidence="3 4">Oxidoreductase</fullName>
    </submittedName>
</protein>
<dbReference type="EMBL" id="BMVX01000024">
    <property type="protein sequence ID" value="GGZ86301.1"/>
    <property type="molecule type" value="Genomic_DNA"/>
</dbReference>
<reference evidence="4 5" key="2">
    <citation type="submission" date="2017-09" db="EMBL/GenBank/DDBJ databases">
        <authorList>
            <person name="Lee N."/>
            <person name="Cho B.-K."/>
        </authorList>
    </citation>
    <scope>NUCLEOTIDE SEQUENCE [LARGE SCALE GENOMIC DNA]</scope>
    <source>
        <strain evidence="4 5">ATCC 27467</strain>
    </source>
</reference>
<dbReference type="FunFam" id="3.40.50.720:FF:000173">
    <property type="entry name" value="3-oxoacyl-[acyl-carrier protein] reductase"/>
    <property type="match status" value="1"/>
</dbReference>
<keyword evidence="5" id="KW-1185">Reference proteome</keyword>
<dbReference type="RefSeq" id="WP_150516168.1">
    <property type="nucleotide sequence ID" value="NZ_BMVX01000024.1"/>
</dbReference>
<dbReference type="GO" id="GO:0016614">
    <property type="term" value="F:oxidoreductase activity, acting on CH-OH group of donors"/>
    <property type="evidence" value="ECO:0007669"/>
    <property type="project" value="UniProtKB-ARBA"/>
</dbReference>
<dbReference type="Proteomes" id="UP000326831">
    <property type="component" value="Chromosome"/>
</dbReference>
<dbReference type="PROSITE" id="PS00061">
    <property type="entry name" value="ADH_SHORT"/>
    <property type="match status" value="1"/>
</dbReference>
<dbReference type="Gene3D" id="3.40.50.720">
    <property type="entry name" value="NAD(P)-binding Rossmann-like Domain"/>
    <property type="match status" value="1"/>
</dbReference>
<gene>
    <name evidence="4" type="ORF">CP968_00935</name>
    <name evidence="3" type="ORF">GCM10010371_52710</name>
</gene>
<dbReference type="InterPro" id="IPR002347">
    <property type="entry name" value="SDR_fam"/>
</dbReference>
<dbReference type="PANTHER" id="PTHR48107">
    <property type="entry name" value="NADPH-DEPENDENT ALDEHYDE REDUCTASE-LIKE PROTEIN, CHLOROPLASTIC-RELATED"/>
    <property type="match status" value="1"/>
</dbReference>
<sequence length="243" mass="24497">MDQRHLTVVTGGSRGIGAAVCARLAADGHDVVLGYHSDAEAAEQAADTVRRAGRHCLAVRVDTADEAAVDHLFDTAAGLGPVTGLVNNAGISGPNGTLADADTAGLRRALDVNVLGYLLCARRAVRDMTRTGGGAVVNISSAAATLGSPGQYVHYAAAKAAVDALTVGLSKEVAAQGIRVNCVAPGTVWTGFHADPQRPARVAAAVPMGRAGRPEEIAGAVAWLLSADASYTTGAVLRVSGGL</sequence>
<dbReference type="AlphaFoldDB" id="A0A5P2UHY2"/>
<dbReference type="InterPro" id="IPR020904">
    <property type="entry name" value="Sc_DH/Rdtase_CS"/>
</dbReference>
<name>A0A5P2UHY2_9ACTN</name>